<evidence type="ECO:0000313" key="4">
    <source>
        <dbReference type="Proteomes" id="UP001341840"/>
    </source>
</evidence>
<dbReference type="InterPro" id="IPR007527">
    <property type="entry name" value="Znf_SWIM"/>
</dbReference>
<feature type="domain" description="SWIM-type" evidence="2">
    <location>
        <begin position="84"/>
        <end position="120"/>
    </location>
</feature>
<evidence type="ECO:0000313" key="3">
    <source>
        <dbReference type="EMBL" id="MED6137533.1"/>
    </source>
</evidence>
<organism evidence="3 4">
    <name type="scientific">Stylosanthes scabra</name>
    <dbReference type="NCBI Taxonomy" id="79078"/>
    <lineage>
        <taxon>Eukaryota</taxon>
        <taxon>Viridiplantae</taxon>
        <taxon>Streptophyta</taxon>
        <taxon>Embryophyta</taxon>
        <taxon>Tracheophyta</taxon>
        <taxon>Spermatophyta</taxon>
        <taxon>Magnoliopsida</taxon>
        <taxon>eudicotyledons</taxon>
        <taxon>Gunneridae</taxon>
        <taxon>Pentapetalae</taxon>
        <taxon>rosids</taxon>
        <taxon>fabids</taxon>
        <taxon>Fabales</taxon>
        <taxon>Fabaceae</taxon>
        <taxon>Papilionoideae</taxon>
        <taxon>50 kb inversion clade</taxon>
        <taxon>dalbergioids sensu lato</taxon>
        <taxon>Dalbergieae</taxon>
        <taxon>Pterocarpus clade</taxon>
        <taxon>Stylosanthes</taxon>
    </lineage>
</organism>
<dbReference type="Proteomes" id="UP001341840">
    <property type="component" value="Unassembled WGS sequence"/>
</dbReference>
<reference evidence="3 4" key="1">
    <citation type="journal article" date="2023" name="Plants (Basel)">
        <title>Bridging the Gap: Combining Genomics and Transcriptomics Approaches to Understand Stylosanthes scabra, an Orphan Legume from the Brazilian Caatinga.</title>
        <authorList>
            <person name="Ferreira-Neto J.R.C."/>
            <person name="da Silva M.D."/>
            <person name="Binneck E."/>
            <person name="de Melo N.F."/>
            <person name="da Silva R.H."/>
            <person name="de Melo A.L.T.M."/>
            <person name="Pandolfi V."/>
            <person name="Bustamante F.O."/>
            <person name="Brasileiro-Vidal A.C."/>
            <person name="Benko-Iseppon A.M."/>
        </authorList>
    </citation>
    <scope>NUCLEOTIDE SEQUENCE [LARGE SCALE GENOMIC DNA]</scope>
    <source>
        <tissue evidence="3">Leaves</tissue>
    </source>
</reference>
<dbReference type="PROSITE" id="PS50966">
    <property type="entry name" value="ZF_SWIM"/>
    <property type="match status" value="1"/>
</dbReference>
<proteinExistence type="predicted"/>
<accession>A0ABU6SNI0</accession>
<name>A0ABU6SNI0_9FABA</name>
<keyword evidence="1" id="KW-0862">Zinc</keyword>
<sequence length="200" mass="22579">MGKIVWESCSQDLFESAWHDFIEDYSLGDNKWLNDKEQKELECDATDNKGGNCSLSPRVVKDNKYFYGVTQQKIVYGMSVYSEYVVVFCLVSEEVWCNCLMLESSGILCCHSFSVLCRLQIDKDFVQDEEEADILYSSFMVAKLALKEHRTKKAKTIGTSTTKTLPTASECPVGLSALKSPPCMVPRGRPTHKRLGVDMD</sequence>
<keyword evidence="4" id="KW-1185">Reference proteome</keyword>
<protein>
    <recommendedName>
        <fullName evidence="2">SWIM-type domain-containing protein</fullName>
    </recommendedName>
</protein>
<evidence type="ECO:0000259" key="2">
    <source>
        <dbReference type="PROSITE" id="PS50966"/>
    </source>
</evidence>
<keyword evidence="1" id="KW-0863">Zinc-finger</keyword>
<dbReference type="EMBL" id="JASCZI010061076">
    <property type="protein sequence ID" value="MED6137533.1"/>
    <property type="molecule type" value="Genomic_DNA"/>
</dbReference>
<comment type="caution">
    <text evidence="3">The sequence shown here is derived from an EMBL/GenBank/DDBJ whole genome shotgun (WGS) entry which is preliminary data.</text>
</comment>
<evidence type="ECO:0000256" key="1">
    <source>
        <dbReference type="PROSITE-ProRule" id="PRU00325"/>
    </source>
</evidence>
<keyword evidence="1" id="KW-0479">Metal-binding</keyword>
<gene>
    <name evidence="3" type="ORF">PIB30_065803</name>
</gene>